<feature type="domain" description="Peptidase S9A N-terminal" evidence="9">
    <location>
        <begin position="78"/>
        <end position="479"/>
    </location>
</feature>
<evidence type="ECO:0000259" key="8">
    <source>
        <dbReference type="Pfam" id="PF00326"/>
    </source>
</evidence>
<evidence type="ECO:0000313" key="10">
    <source>
        <dbReference type="EMBL" id="MBZ5708801.1"/>
    </source>
</evidence>
<dbReference type="Gene3D" id="2.130.10.120">
    <property type="entry name" value="Prolyl oligopeptidase, N-terminal domain"/>
    <property type="match status" value="1"/>
</dbReference>
<evidence type="ECO:0000256" key="4">
    <source>
        <dbReference type="ARBA" id="ARBA00022670"/>
    </source>
</evidence>
<evidence type="ECO:0000313" key="11">
    <source>
        <dbReference type="Proteomes" id="UP001139031"/>
    </source>
</evidence>
<organism evidence="10 11">
    <name type="scientific">Nannocystis pusilla</name>
    <dbReference type="NCBI Taxonomy" id="889268"/>
    <lineage>
        <taxon>Bacteria</taxon>
        <taxon>Pseudomonadati</taxon>
        <taxon>Myxococcota</taxon>
        <taxon>Polyangia</taxon>
        <taxon>Nannocystales</taxon>
        <taxon>Nannocystaceae</taxon>
        <taxon>Nannocystis</taxon>
    </lineage>
</organism>
<keyword evidence="5" id="KW-0378">Hydrolase</keyword>
<evidence type="ECO:0000256" key="7">
    <source>
        <dbReference type="SAM" id="MobiDB-lite"/>
    </source>
</evidence>
<dbReference type="PANTHER" id="PTHR42881">
    <property type="entry name" value="PROLYL ENDOPEPTIDASE"/>
    <property type="match status" value="1"/>
</dbReference>
<comment type="caution">
    <text evidence="10">The sequence shown here is derived from an EMBL/GenBank/DDBJ whole genome shotgun (WGS) entry which is preliminary data.</text>
</comment>
<dbReference type="InterPro" id="IPR001375">
    <property type="entry name" value="Peptidase_S9_cat"/>
</dbReference>
<dbReference type="InterPro" id="IPR002470">
    <property type="entry name" value="Peptidase_S9A"/>
</dbReference>
<dbReference type="EC" id="3.4.21.26" evidence="3"/>
<protein>
    <recommendedName>
        <fullName evidence="3">prolyl oligopeptidase</fullName>
        <ecNumber evidence="3">3.4.21.26</ecNumber>
    </recommendedName>
</protein>
<feature type="compositionally biased region" description="Basic and acidic residues" evidence="7">
    <location>
        <begin position="72"/>
        <end position="83"/>
    </location>
</feature>
<keyword evidence="6" id="KW-0720">Serine protease</keyword>
<dbReference type="InterPro" id="IPR002471">
    <property type="entry name" value="Pept_S9_AS"/>
</dbReference>
<reference evidence="10" key="1">
    <citation type="submission" date="2021-08" db="EMBL/GenBank/DDBJ databases">
        <authorList>
            <person name="Stevens D.C."/>
        </authorList>
    </citation>
    <scope>NUCLEOTIDE SEQUENCE</scope>
    <source>
        <strain evidence="10">DSM 53165</strain>
    </source>
</reference>
<dbReference type="SUPFAM" id="SSF50993">
    <property type="entry name" value="Peptidase/esterase 'gauge' domain"/>
    <property type="match status" value="1"/>
</dbReference>
<proteinExistence type="inferred from homology"/>
<comment type="similarity">
    <text evidence="2">Belongs to the peptidase S9A family.</text>
</comment>
<comment type="catalytic activity">
    <reaction evidence="1">
        <text>Hydrolysis of Pro-|-Xaa &gt;&gt; Ala-|-Xaa in oligopeptides.</text>
        <dbReference type="EC" id="3.4.21.26"/>
    </reaction>
</comment>
<dbReference type="Gene3D" id="3.40.50.1820">
    <property type="entry name" value="alpha/beta hydrolase"/>
    <property type="match status" value="1"/>
</dbReference>
<sequence length="751" mass="83314">MTSSFAALISRLWTRAIARERGVARSGPREPQKPAQNVGSRESTERGSMTELDDAKVTHAISDDSPVCPDLPRPDEPPPRTRREPVVEAIHGVLVDDPYRWLEGDHDPEVADWVEAQGAYASEQLQALPAREPLARRFIELLDLDEISAPERRGNMYFYSRRPKGAQKLIYCFRRGQSGPEELLLDPYRLASDGSATVHGVFPAPDGRLVAYKVSRNNTDDATLHILDLETGHALTDVIDAARYAAPQWTHDGRGFYYVGLPIDEAISPVELPGRAEVRFHRVGDPAAHDRVVVPATLDASRSVEVSVSHDGHWLFVSHHHGWNSTDVHFLDLRQDDPALRPLVIGRSALYNVVAWRGRFYVHTNEGADRFRAFSVDPHRPDRDAWLELVPESDAVLERLQIVGERLILSYLRDASSVVEIRGLDGRLVRELPLPHLGTVNGLLGAPDDDRAYYGFSSFTEPGQIFEVSVASGVSRLWRRIEAPVDASRFVVERLRYASADSTTISMFVVRRGDLELDGEAPALLIGYGGFAVNMTPRFSAQAVVWVERGGVLAVPNLRGGGEFGEEWHQAGTRERKQNVFDDFAAAARTLVARGYTRHDRLALLGASNGGLLVGATMVHTPELARAAVCAVPLLDMVRYTHFSAGRTWIGEYGDPADPRDFAFLHRYSPYHHIEAGVDYPALLMIAMEGDDRVAPLHARKFTAALQRVSRRPALLRVTSNAGHCGPDHLQQRIDLEVDILAFLLAQLAPV</sequence>
<dbReference type="Proteomes" id="UP001139031">
    <property type="component" value="Unassembled WGS sequence"/>
</dbReference>
<evidence type="ECO:0000256" key="1">
    <source>
        <dbReference type="ARBA" id="ARBA00001070"/>
    </source>
</evidence>
<name>A0ABS7TKP8_9BACT</name>
<dbReference type="SUPFAM" id="SSF53474">
    <property type="entry name" value="alpha/beta-Hydrolases"/>
    <property type="match status" value="1"/>
</dbReference>
<evidence type="ECO:0000256" key="6">
    <source>
        <dbReference type="ARBA" id="ARBA00022825"/>
    </source>
</evidence>
<dbReference type="InterPro" id="IPR023302">
    <property type="entry name" value="Pept_S9A_N"/>
</dbReference>
<evidence type="ECO:0000256" key="3">
    <source>
        <dbReference type="ARBA" id="ARBA00011897"/>
    </source>
</evidence>
<dbReference type="InterPro" id="IPR051167">
    <property type="entry name" value="Prolyl_oligopep/macrocyclase"/>
</dbReference>
<dbReference type="EMBL" id="JAIRAU010000001">
    <property type="protein sequence ID" value="MBZ5708801.1"/>
    <property type="molecule type" value="Genomic_DNA"/>
</dbReference>
<feature type="domain" description="Peptidase S9 prolyl oligopeptidase catalytic" evidence="8">
    <location>
        <begin position="538"/>
        <end position="748"/>
    </location>
</feature>
<evidence type="ECO:0000256" key="2">
    <source>
        <dbReference type="ARBA" id="ARBA00005228"/>
    </source>
</evidence>
<dbReference type="RefSeq" id="WP_224190566.1">
    <property type="nucleotide sequence ID" value="NZ_JAIRAU010000001.1"/>
</dbReference>
<evidence type="ECO:0000256" key="5">
    <source>
        <dbReference type="ARBA" id="ARBA00022801"/>
    </source>
</evidence>
<dbReference type="PRINTS" id="PR00862">
    <property type="entry name" value="PROLIGOPTASE"/>
</dbReference>
<dbReference type="Pfam" id="PF02897">
    <property type="entry name" value="Peptidase_S9_N"/>
    <property type="match status" value="1"/>
</dbReference>
<feature type="region of interest" description="Disordered" evidence="7">
    <location>
        <begin position="20"/>
        <end position="83"/>
    </location>
</feature>
<dbReference type="PROSITE" id="PS00708">
    <property type="entry name" value="PRO_ENDOPEP_SER"/>
    <property type="match status" value="1"/>
</dbReference>
<evidence type="ECO:0000259" key="9">
    <source>
        <dbReference type="Pfam" id="PF02897"/>
    </source>
</evidence>
<keyword evidence="11" id="KW-1185">Reference proteome</keyword>
<gene>
    <name evidence="10" type="ORF">K7C98_06005</name>
</gene>
<dbReference type="InterPro" id="IPR029058">
    <property type="entry name" value="AB_hydrolase_fold"/>
</dbReference>
<keyword evidence="4" id="KW-0645">Protease</keyword>
<dbReference type="Pfam" id="PF00326">
    <property type="entry name" value="Peptidase_S9"/>
    <property type="match status" value="1"/>
</dbReference>
<dbReference type="PANTHER" id="PTHR42881:SF2">
    <property type="entry name" value="PROLYL ENDOPEPTIDASE"/>
    <property type="match status" value="1"/>
</dbReference>
<feature type="compositionally biased region" description="Basic and acidic residues" evidence="7">
    <location>
        <begin position="20"/>
        <end position="32"/>
    </location>
</feature>
<accession>A0ABS7TKP8</accession>